<accession>A0A0E4CWZ7</accession>
<evidence type="ECO:0000313" key="2">
    <source>
        <dbReference type="EMBL" id="CQR55826.1"/>
    </source>
</evidence>
<name>A0A0E4CWZ7_9BACL</name>
<evidence type="ECO:0000313" key="3">
    <source>
        <dbReference type="Proteomes" id="UP000033163"/>
    </source>
</evidence>
<sequence>MNSPSFLALNNGKNTVVESARGGWPGNNGRSAVVERPQGGSLLGSWNTSLNYR</sequence>
<organism evidence="2 3">
    <name type="scientific">Paenibacillus riograndensis SBR5</name>
    <dbReference type="NCBI Taxonomy" id="1073571"/>
    <lineage>
        <taxon>Bacteria</taxon>
        <taxon>Bacillati</taxon>
        <taxon>Bacillota</taxon>
        <taxon>Bacilli</taxon>
        <taxon>Bacillales</taxon>
        <taxon>Paenibacillaceae</taxon>
        <taxon>Paenibacillus</taxon>
        <taxon>Paenibacillus sonchi group</taxon>
    </lineage>
</organism>
<gene>
    <name evidence="2" type="ORF">PRIO_3423</name>
</gene>
<dbReference type="AlphaFoldDB" id="A0A0E4CWZ7"/>
<dbReference type="KEGG" id="pri:PRIO_3423"/>
<protein>
    <submittedName>
        <fullName evidence="2">Uncharacterized protein</fullName>
    </submittedName>
</protein>
<dbReference type="Proteomes" id="UP000033163">
    <property type="component" value="Chromosome I"/>
</dbReference>
<feature type="compositionally biased region" description="Polar residues" evidence="1">
    <location>
        <begin position="44"/>
        <end position="53"/>
    </location>
</feature>
<feature type="region of interest" description="Disordered" evidence="1">
    <location>
        <begin position="20"/>
        <end position="53"/>
    </location>
</feature>
<dbReference type="HOGENOM" id="CLU_3064308_0_0_9"/>
<dbReference type="EMBL" id="LN831776">
    <property type="protein sequence ID" value="CQR55826.1"/>
    <property type="molecule type" value="Genomic_DNA"/>
</dbReference>
<dbReference type="PATRIC" id="fig|1073571.4.peg.3654"/>
<evidence type="ECO:0000256" key="1">
    <source>
        <dbReference type="SAM" id="MobiDB-lite"/>
    </source>
</evidence>
<proteinExistence type="predicted"/>
<reference evidence="3" key="1">
    <citation type="submission" date="2015-03" db="EMBL/GenBank/DDBJ databases">
        <authorList>
            <person name="Wibberg D."/>
        </authorList>
    </citation>
    <scope>NUCLEOTIDE SEQUENCE [LARGE SCALE GENOMIC DNA]</scope>
</reference>